<evidence type="ECO:0000256" key="1">
    <source>
        <dbReference type="SAM" id="MobiDB-lite"/>
    </source>
</evidence>
<sequence length="371" mass="41977">MSHSTQCGGARCTPVRCARWRHIHAGPSDVQCGGVFEQDGGGRCTPVQTQGRGACKVHMGKVVAFGLRPGDVPHLPKKAKFLPACGAWDIPRPQLGSPHPSSETSPERRRTLEKHLPRASYSIRNNLSLRAMHKRETHEGCNVGQWKKSGHVTGILVRAVRETYLHTVQPHSECETPLADIAPHIHKYWKQRKNDKDIVRLLSHHHIDSSKYGLGCYSLTRFREIREALGLFGSRKDGHDVESIRPAMLRLRQQYPKAGAREIVSLLFHEENMNVSRNLVTEYFAMYEPEFVKERRKNRLQRKRFWAAGVNDIWAVDLTSTSETKNPCGSSARGTCRRMPRHSLKGGWVAGTPYFTFRTNSQDASKMCLNT</sequence>
<dbReference type="Proteomes" id="UP001221757">
    <property type="component" value="Unassembled WGS sequence"/>
</dbReference>
<accession>A0AAD7AWJ3</accession>
<name>A0AAD7AWJ3_MYCRO</name>
<reference evidence="2" key="1">
    <citation type="submission" date="2023-03" db="EMBL/GenBank/DDBJ databases">
        <title>Massive genome expansion in bonnet fungi (Mycena s.s.) driven by repeated elements and novel gene families across ecological guilds.</title>
        <authorList>
            <consortium name="Lawrence Berkeley National Laboratory"/>
            <person name="Harder C.B."/>
            <person name="Miyauchi S."/>
            <person name="Viragh M."/>
            <person name="Kuo A."/>
            <person name="Thoen E."/>
            <person name="Andreopoulos B."/>
            <person name="Lu D."/>
            <person name="Skrede I."/>
            <person name="Drula E."/>
            <person name="Henrissat B."/>
            <person name="Morin E."/>
            <person name="Kohler A."/>
            <person name="Barry K."/>
            <person name="LaButti K."/>
            <person name="Morin E."/>
            <person name="Salamov A."/>
            <person name="Lipzen A."/>
            <person name="Mereny Z."/>
            <person name="Hegedus B."/>
            <person name="Baldrian P."/>
            <person name="Stursova M."/>
            <person name="Weitz H."/>
            <person name="Taylor A."/>
            <person name="Grigoriev I.V."/>
            <person name="Nagy L.G."/>
            <person name="Martin F."/>
            <person name="Kauserud H."/>
        </authorList>
    </citation>
    <scope>NUCLEOTIDE SEQUENCE</scope>
    <source>
        <strain evidence="2">CBHHK067</strain>
    </source>
</reference>
<comment type="caution">
    <text evidence="2">The sequence shown here is derived from an EMBL/GenBank/DDBJ whole genome shotgun (WGS) entry which is preliminary data.</text>
</comment>
<organism evidence="2 3">
    <name type="scientific">Mycena rosella</name>
    <name type="common">Pink bonnet</name>
    <name type="synonym">Agaricus rosellus</name>
    <dbReference type="NCBI Taxonomy" id="1033263"/>
    <lineage>
        <taxon>Eukaryota</taxon>
        <taxon>Fungi</taxon>
        <taxon>Dikarya</taxon>
        <taxon>Basidiomycota</taxon>
        <taxon>Agaricomycotina</taxon>
        <taxon>Agaricomycetes</taxon>
        <taxon>Agaricomycetidae</taxon>
        <taxon>Agaricales</taxon>
        <taxon>Marasmiineae</taxon>
        <taxon>Mycenaceae</taxon>
        <taxon>Mycena</taxon>
    </lineage>
</organism>
<dbReference type="AlphaFoldDB" id="A0AAD7AWJ3"/>
<evidence type="ECO:0000313" key="3">
    <source>
        <dbReference type="Proteomes" id="UP001221757"/>
    </source>
</evidence>
<proteinExistence type="predicted"/>
<keyword evidence="3" id="KW-1185">Reference proteome</keyword>
<feature type="region of interest" description="Disordered" evidence="1">
    <location>
        <begin position="92"/>
        <end position="112"/>
    </location>
</feature>
<gene>
    <name evidence="2" type="ORF">B0H17DRAFT_1155239</name>
</gene>
<protein>
    <submittedName>
        <fullName evidence="2">Uncharacterized protein</fullName>
    </submittedName>
</protein>
<evidence type="ECO:0000313" key="2">
    <source>
        <dbReference type="EMBL" id="KAJ7601591.1"/>
    </source>
</evidence>
<dbReference type="EMBL" id="JARKIE010001526">
    <property type="protein sequence ID" value="KAJ7601591.1"/>
    <property type="molecule type" value="Genomic_DNA"/>
</dbReference>